<proteinExistence type="predicted"/>
<evidence type="ECO:0000313" key="2">
    <source>
        <dbReference type="Proteomes" id="UP001058974"/>
    </source>
</evidence>
<evidence type="ECO:0000313" key="1">
    <source>
        <dbReference type="EMBL" id="KAI5409948.1"/>
    </source>
</evidence>
<sequence length="85" mass="9384">MEETGKGIASSSEIVEVEPVINEWTTETFVTSQVRSLRKGNSDYVTIVVDEDPGSTSRIEDEDHDKGNFALLCLCAITRCKGHHT</sequence>
<gene>
    <name evidence="1" type="ORF">KIW84_055418</name>
</gene>
<dbReference type="Gramene" id="Psat05G0541800-T1">
    <property type="protein sequence ID" value="KAI5409948.1"/>
    <property type="gene ID" value="KIW84_055418"/>
</dbReference>
<organism evidence="1 2">
    <name type="scientific">Pisum sativum</name>
    <name type="common">Garden pea</name>
    <name type="synonym">Lathyrus oleraceus</name>
    <dbReference type="NCBI Taxonomy" id="3888"/>
    <lineage>
        <taxon>Eukaryota</taxon>
        <taxon>Viridiplantae</taxon>
        <taxon>Streptophyta</taxon>
        <taxon>Embryophyta</taxon>
        <taxon>Tracheophyta</taxon>
        <taxon>Spermatophyta</taxon>
        <taxon>Magnoliopsida</taxon>
        <taxon>eudicotyledons</taxon>
        <taxon>Gunneridae</taxon>
        <taxon>Pentapetalae</taxon>
        <taxon>rosids</taxon>
        <taxon>fabids</taxon>
        <taxon>Fabales</taxon>
        <taxon>Fabaceae</taxon>
        <taxon>Papilionoideae</taxon>
        <taxon>50 kb inversion clade</taxon>
        <taxon>NPAAA clade</taxon>
        <taxon>Hologalegina</taxon>
        <taxon>IRL clade</taxon>
        <taxon>Fabeae</taxon>
        <taxon>Lathyrus</taxon>
    </lineage>
</organism>
<dbReference type="Gramene" id="PSAT_LOCUS21130_t1">
    <property type="protein sequence ID" value="CAL5201935.1"/>
    <property type="gene ID" value="PSAT_LOCUS21130"/>
</dbReference>
<reference evidence="1 2" key="1">
    <citation type="journal article" date="2022" name="Nat. Genet.">
        <title>Improved pea reference genome and pan-genome highlight genomic features and evolutionary characteristics.</title>
        <authorList>
            <person name="Yang T."/>
            <person name="Liu R."/>
            <person name="Luo Y."/>
            <person name="Hu S."/>
            <person name="Wang D."/>
            <person name="Wang C."/>
            <person name="Pandey M.K."/>
            <person name="Ge S."/>
            <person name="Xu Q."/>
            <person name="Li N."/>
            <person name="Li G."/>
            <person name="Huang Y."/>
            <person name="Saxena R.K."/>
            <person name="Ji Y."/>
            <person name="Li M."/>
            <person name="Yan X."/>
            <person name="He Y."/>
            <person name="Liu Y."/>
            <person name="Wang X."/>
            <person name="Xiang C."/>
            <person name="Varshney R.K."/>
            <person name="Ding H."/>
            <person name="Gao S."/>
            <person name="Zong X."/>
        </authorList>
    </citation>
    <scope>NUCLEOTIDE SEQUENCE [LARGE SCALE GENOMIC DNA]</scope>
    <source>
        <strain evidence="1 2">cv. Zhongwan 6</strain>
    </source>
</reference>
<keyword evidence="2" id="KW-1185">Reference proteome</keyword>
<comment type="caution">
    <text evidence="1">The sequence shown here is derived from an EMBL/GenBank/DDBJ whole genome shotgun (WGS) entry which is preliminary data.</text>
</comment>
<protein>
    <submittedName>
        <fullName evidence="1">Uncharacterized protein</fullName>
    </submittedName>
</protein>
<accession>A0A9D4WVQ1</accession>
<dbReference type="AlphaFoldDB" id="A0A9D4WVQ1"/>
<dbReference type="EMBL" id="JAMSHJ010000005">
    <property type="protein sequence ID" value="KAI5409948.1"/>
    <property type="molecule type" value="Genomic_DNA"/>
</dbReference>
<name>A0A9D4WVQ1_PEA</name>
<dbReference type="Proteomes" id="UP001058974">
    <property type="component" value="Chromosome 5"/>
</dbReference>